<name>A0ABU8DYE4_9ACTN</name>
<feature type="domain" description="Tryptophan synthase beta chain-like PALP" evidence="4">
    <location>
        <begin position="20"/>
        <end position="65"/>
    </location>
</feature>
<dbReference type="PANTHER" id="PTHR48078:SF11">
    <property type="entry name" value="THREONINE DEHYDRATASE, MITOCHONDRIAL"/>
    <property type="match status" value="1"/>
</dbReference>
<organism evidence="5 6">
    <name type="scientific">Klenkia sesuvii</name>
    <dbReference type="NCBI Taxonomy" id="3103137"/>
    <lineage>
        <taxon>Bacteria</taxon>
        <taxon>Bacillati</taxon>
        <taxon>Actinomycetota</taxon>
        <taxon>Actinomycetes</taxon>
        <taxon>Geodermatophilales</taxon>
        <taxon>Geodermatophilaceae</taxon>
        <taxon>Klenkia</taxon>
    </lineage>
</organism>
<dbReference type="EMBL" id="JBAPLU010000025">
    <property type="protein sequence ID" value="MEI4273713.1"/>
    <property type="molecule type" value="Genomic_DNA"/>
</dbReference>
<evidence type="ECO:0000313" key="6">
    <source>
        <dbReference type="Proteomes" id="UP001361570"/>
    </source>
</evidence>
<dbReference type="Proteomes" id="UP001361570">
    <property type="component" value="Unassembled WGS sequence"/>
</dbReference>
<evidence type="ECO:0000256" key="2">
    <source>
        <dbReference type="ARBA" id="ARBA00022898"/>
    </source>
</evidence>
<accession>A0ABU8DYE4</accession>
<dbReference type="Gene3D" id="3.40.50.1100">
    <property type="match status" value="2"/>
</dbReference>
<feature type="non-terminal residue" evidence="5">
    <location>
        <position position="66"/>
    </location>
</feature>
<dbReference type="InterPro" id="IPR001926">
    <property type="entry name" value="TrpB-like_PALP"/>
</dbReference>
<gene>
    <name evidence="5" type="ORF">TEK04_18490</name>
</gene>
<dbReference type="RefSeq" id="WP_336405829.1">
    <property type="nucleotide sequence ID" value="NZ_JBAPLU010000025.1"/>
</dbReference>
<dbReference type="Pfam" id="PF00291">
    <property type="entry name" value="PALP"/>
    <property type="match status" value="1"/>
</dbReference>
<sequence length="66" mass="7222">MEFSQLVTEAVARLDGVAQTTPVQLNARLSARTGADVWTKREDLQVGRSYKVRGAYNTIAQLDPGT</sequence>
<keyword evidence="3" id="KW-0456">Lyase</keyword>
<comment type="cofactor">
    <cofactor evidence="1">
        <name>pyridoxal 5'-phosphate</name>
        <dbReference type="ChEBI" id="CHEBI:597326"/>
    </cofactor>
</comment>
<dbReference type="InterPro" id="IPR050147">
    <property type="entry name" value="Ser/Thr_Dehydratase"/>
</dbReference>
<evidence type="ECO:0000313" key="5">
    <source>
        <dbReference type="EMBL" id="MEI4273713.1"/>
    </source>
</evidence>
<evidence type="ECO:0000256" key="3">
    <source>
        <dbReference type="ARBA" id="ARBA00023239"/>
    </source>
</evidence>
<protein>
    <submittedName>
        <fullName evidence="5">Pyridoxal-phosphate dependent enzyme</fullName>
    </submittedName>
</protein>
<keyword evidence="2" id="KW-0663">Pyridoxal phosphate</keyword>
<dbReference type="SUPFAM" id="SSF53686">
    <property type="entry name" value="Tryptophan synthase beta subunit-like PLP-dependent enzymes"/>
    <property type="match status" value="1"/>
</dbReference>
<evidence type="ECO:0000259" key="4">
    <source>
        <dbReference type="Pfam" id="PF00291"/>
    </source>
</evidence>
<dbReference type="InterPro" id="IPR036052">
    <property type="entry name" value="TrpB-like_PALP_sf"/>
</dbReference>
<evidence type="ECO:0000256" key="1">
    <source>
        <dbReference type="ARBA" id="ARBA00001933"/>
    </source>
</evidence>
<keyword evidence="6" id="KW-1185">Reference proteome</keyword>
<dbReference type="PANTHER" id="PTHR48078">
    <property type="entry name" value="THREONINE DEHYDRATASE, MITOCHONDRIAL-RELATED"/>
    <property type="match status" value="1"/>
</dbReference>
<comment type="caution">
    <text evidence="5">The sequence shown here is derived from an EMBL/GenBank/DDBJ whole genome shotgun (WGS) entry which is preliminary data.</text>
</comment>
<proteinExistence type="predicted"/>
<reference evidence="5 6" key="1">
    <citation type="submission" date="2024-03" db="EMBL/GenBank/DDBJ databases">
        <title>Draft genome sequence of Klenkia sp. LSe6-5.</title>
        <authorList>
            <person name="Duangmal K."/>
            <person name="Chantavorakit T."/>
        </authorList>
    </citation>
    <scope>NUCLEOTIDE SEQUENCE [LARGE SCALE GENOMIC DNA]</scope>
    <source>
        <strain evidence="5 6">LSe6-5</strain>
    </source>
</reference>